<dbReference type="Gene3D" id="1.25.40.10">
    <property type="entry name" value="Tetratricopeptide repeat domain"/>
    <property type="match status" value="1"/>
</dbReference>
<dbReference type="AlphaFoldDB" id="A0A7M2WX16"/>
<keyword evidence="1" id="KW-0472">Membrane</keyword>
<keyword evidence="1" id="KW-0812">Transmembrane</keyword>
<keyword evidence="3" id="KW-1185">Reference proteome</keyword>
<accession>A0A7M2WX16</accession>
<evidence type="ECO:0000313" key="3">
    <source>
        <dbReference type="Proteomes" id="UP000593765"/>
    </source>
</evidence>
<dbReference type="InterPro" id="IPR011990">
    <property type="entry name" value="TPR-like_helical_dom_sf"/>
</dbReference>
<gene>
    <name evidence="2" type="ORF">IPV69_22955</name>
</gene>
<dbReference type="PROSITE" id="PS51257">
    <property type="entry name" value="PROKAR_LIPOPROTEIN"/>
    <property type="match status" value="1"/>
</dbReference>
<evidence type="ECO:0008006" key="4">
    <source>
        <dbReference type="Google" id="ProtNLM"/>
    </source>
</evidence>
<name>A0A7M2WX16_9BACT</name>
<evidence type="ECO:0000313" key="2">
    <source>
        <dbReference type="EMBL" id="QOV89050.1"/>
    </source>
</evidence>
<keyword evidence="1" id="KW-1133">Transmembrane helix</keyword>
<feature type="transmembrane region" description="Helical" evidence="1">
    <location>
        <begin position="12"/>
        <end position="36"/>
    </location>
</feature>
<dbReference type="Proteomes" id="UP000593765">
    <property type="component" value="Chromosome"/>
</dbReference>
<dbReference type="EMBL" id="CP063458">
    <property type="protein sequence ID" value="QOV89050.1"/>
    <property type="molecule type" value="Genomic_DNA"/>
</dbReference>
<reference evidence="2 3" key="1">
    <citation type="submission" date="2020-10" db="EMBL/GenBank/DDBJ databases">
        <title>Wide distribution of Phycisphaera-like planctomycetes from WD2101 soil group in peatlands and genome analysis of the first cultivated representative.</title>
        <authorList>
            <person name="Dedysh S.N."/>
            <person name="Beletsky A.V."/>
            <person name="Ivanova A."/>
            <person name="Kulichevskaya I.S."/>
            <person name="Suzina N.E."/>
            <person name="Philippov D.A."/>
            <person name="Rakitin A.L."/>
            <person name="Mardanov A.V."/>
            <person name="Ravin N.V."/>
        </authorList>
    </citation>
    <scope>NUCLEOTIDE SEQUENCE [LARGE SCALE GENOMIC DNA]</scope>
    <source>
        <strain evidence="2 3">M1803</strain>
    </source>
</reference>
<proteinExistence type="predicted"/>
<sequence length="327" mass="33919">MPPCLRGDLRRIPLLITAMLGIVALALSGCGGRVALAPVKDLEFTQSMNSARVAFERGQMAQALLLFEQAMQKAAARDDAADIGEAAYNLGVCLFDDGKLNRAESVLETARIELARAGRRTVDVRLVQAKLARRIGESARVNAAEIAGEVASAKDATQAEKTQAITLLAEIDLDAGRVEAAEKRSAEARRALPSAGVSPRSRDAMEAGIVGLEGRIAAARGDHAKAAVAFDREATLAQSGGLYGEMSTALLAAGRSHESAGNAPAAADRLFRAARSLLAQGDRQRGYAAAKDAAIAADRAADPALAARARELVNEGSPAGSPATKAS</sequence>
<organism evidence="2 3">
    <name type="scientific">Humisphaera borealis</name>
    <dbReference type="NCBI Taxonomy" id="2807512"/>
    <lineage>
        <taxon>Bacteria</taxon>
        <taxon>Pseudomonadati</taxon>
        <taxon>Planctomycetota</taxon>
        <taxon>Phycisphaerae</taxon>
        <taxon>Tepidisphaerales</taxon>
        <taxon>Tepidisphaeraceae</taxon>
        <taxon>Humisphaera</taxon>
    </lineage>
</organism>
<dbReference type="KEGG" id="hbs:IPV69_22955"/>
<dbReference type="RefSeq" id="WP_206292064.1">
    <property type="nucleotide sequence ID" value="NZ_CP063458.1"/>
</dbReference>
<protein>
    <recommendedName>
        <fullName evidence="4">Tetratricopeptide repeat protein</fullName>
    </recommendedName>
</protein>
<evidence type="ECO:0000256" key="1">
    <source>
        <dbReference type="SAM" id="Phobius"/>
    </source>
</evidence>
<dbReference type="SUPFAM" id="SSF48452">
    <property type="entry name" value="TPR-like"/>
    <property type="match status" value="1"/>
</dbReference>